<dbReference type="Proteomes" id="UP000322234">
    <property type="component" value="Unassembled WGS sequence"/>
</dbReference>
<evidence type="ECO:0000313" key="2">
    <source>
        <dbReference type="Proteomes" id="UP000322234"/>
    </source>
</evidence>
<gene>
    <name evidence="1" type="ORF">E5288_WYG021298</name>
</gene>
<dbReference type="EMBL" id="VBQZ03000045">
    <property type="protein sequence ID" value="MXQ88312.1"/>
    <property type="molecule type" value="Genomic_DNA"/>
</dbReference>
<protein>
    <submittedName>
        <fullName evidence="1">Uncharacterized protein</fullName>
    </submittedName>
</protein>
<dbReference type="AlphaFoldDB" id="A0A6B0RFX5"/>
<reference evidence="1" key="1">
    <citation type="submission" date="2019-10" db="EMBL/GenBank/DDBJ databases">
        <title>The sequence and de novo assembly of the wild yak genome.</title>
        <authorList>
            <person name="Liu Y."/>
        </authorList>
    </citation>
    <scope>NUCLEOTIDE SEQUENCE [LARGE SCALE GENOMIC DNA]</scope>
    <source>
        <strain evidence="1">WY2019</strain>
    </source>
</reference>
<comment type="caution">
    <text evidence="1">The sequence shown here is derived from an EMBL/GenBank/DDBJ whole genome shotgun (WGS) entry which is preliminary data.</text>
</comment>
<evidence type="ECO:0000313" key="1">
    <source>
        <dbReference type="EMBL" id="MXQ88312.1"/>
    </source>
</evidence>
<keyword evidence="2" id="KW-1185">Reference proteome</keyword>
<organism evidence="1 2">
    <name type="scientific">Bos mutus</name>
    <name type="common">wild yak</name>
    <dbReference type="NCBI Taxonomy" id="72004"/>
    <lineage>
        <taxon>Eukaryota</taxon>
        <taxon>Metazoa</taxon>
        <taxon>Chordata</taxon>
        <taxon>Craniata</taxon>
        <taxon>Vertebrata</taxon>
        <taxon>Euteleostomi</taxon>
        <taxon>Mammalia</taxon>
        <taxon>Eutheria</taxon>
        <taxon>Laurasiatheria</taxon>
        <taxon>Artiodactyla</taxon>
        <taxon>Ruminantia</taxon>
        <taxon>Pecora</taxon>
        <taxon>Bovidae</taxon>
        <taxon>Bovinae</taxon>
        <taxon>Bos</taxon>
    </lineage>
</organism>
<name>A0A6B0RFX5_9CETA</name>
<proteinExistence type="predicted"/>
<sequence length="144" mass="15726">MRFHCRNKRADNMFDTKPTLSAPLTCESRHSSPLVLTGEGGRLTHAAVDLLCAFHLENSYNGVHCGASVHPASVSLLESDAGKGIEHGPRAALMCSFRTMYMKTRPLGLCGVTGEPLDLTVLTLSLWKKPKPLESQPIITMHRS</sequence>
<accession>A0A6B0RFX5</accession>